<evidence type="ECO:0000313" key="3">
    <source>
        <dbReference type="EMBL" id="AOW30342.1"/>
    </source>
</evidence>
<protein>
    <recommendedName>
        <fullName evidence="1">DNA/RNA-binding protein Alba-like domain-containing protein</fullName>
    </recommendedName>
</protein>
<dbReference type="InterPro" id="IPR002775">
    <property type="entry name" value="DNA/RNA-bd_Alba-like"/>
</dbReference>
<evidence type="ECO:0000313" key="4">
    <source>
        <dbReference type="Proteomes" id="UP000000559"/>
    </source>
</evidence>
<dbReference type="SMR" id="A0A1D8PQD1"/>
<dbReference type="RefSeq" id="XP_712095.2">
    <property type="nucleotide sequence ID" value="XM_707002.2"/>
</dbReference>
<organism evidence="3 4">
    <name type="scientific">Candida albicans (strain SC5314 / ATCC MYA-2876)</name>
    <name type="common">Yeast</name>
    <dbReference type="NCBI Taxonomy" id="237561"/>
    <lineage>
        <taxon>Eukaryota</taxon>
        <taxon>Fungi</taxon>
        <taxon>Dikarya</taxon>
        <taxon>Ascomycota</taxon>
        <taxon>Saccharomycotina</taxon>
        <taxon>Pichiomycetes</taxon>
        <taxon>Debaryomycetaceae</taxon>
        <taxon>Candida/Lodderomyces clade</taxon>
        <taxon>Candida</taxon>
    </lineage>
</organism>
<name>A0A1D8PQD1_CANAL</name>
<accession>A0A1D8PQD1</accession>
<reference evidence="3 4" key="1">
    <citation type="journal article" date="2004" name="Proc. Natl. Acad. Sci. U.S.A.">
        <title>The diploid genome sequence of Candida albicans.</title>
        <authorList>
            <person name="Jones T."/>
            <person name="Federspiel N.A."/>
            <person name="Chibana H."/>
            <person name="Dungan J."/>
            <person name="Kalman S."/>
            <person name="Magee B.B."/>
            <person name="Newport G."/>
            <person name="Thorstenson Y.R."/>
            <person name="Agabian N."/>
            <person name="Magee P.T."/>
            <person name="Davis R.W."/>
            <person name="Scherer S."/>
        </authorList>
    </citation>
    <scope>NUCLEOTIDE SEQUENCE [LARGE SCALE GENOMIC DNA]</scope>
    <source>
        <strain evidence="4">SC5314 / ATCC MYA-2876</strain>
    </source>
</reference>
<dbReference type="EMBL" id="CP017628">
    <property type="protein sequence ID" value="AOW30342.1"/>
    <property type="molecule type" value="Genomic_DNA"/>
</dbReference>
<dbReference type="GeneID" id="3646276"/>
<dbReference type="GO" id="GO:0003676">
    <property type="term" value="F:nucleic acid binding"/>
    <property type="evidence" value="ECO:0007669"/>
    <property type="project" value="InterPro"/>
</dbReference>
<dbReference type="Proteomes" id="UP000000559">
    <property type="component" value="Chromosome 6"/>
</dbReference>
<feature type="domain" description="DNA/RNA-binding protein Alba-like" evidence="1">
    <location>
        <begin position="32"/>
        <end position="85"/>
    </location>
</feature>
<reference evidence="3 4" key="3">
    <citation type="journal article" date="2013" name="Genome Biol.">
        <title>Assembly of a phased diploid Candida albicans genome facilitates allele-specific measurements and provides a simple model for repeat and indel structure.</title>
        <authorList>
            <person name="Muzzey D."/>
            <person name="Schwartz K."/>
            <person name="Weissman J.S."/>
            <person name="Sherlock G."/>
        </authorList>
    </citation>
    <scope>NUCLEOTIDE SEQUENCE [LARGE SCALE GENOMIC DNA]</scope>
    <source>
        <strain evidence="4">SC5314 / ATCC MYA-2876</strain>
    </source>
</reference>
<dbReference type="VEuPathDB" id="FungiDB:C6_04240W_A"/>
<dbReference type="Pfam" id="PF01918">
    <property type="entry name" value="Alba"/>
    <property type="match status" value="1"/>
</dbReference>
<evidence type="ECO:0000313" key="2">
    <source>
        <dbReference type="CGD" id="CAL0000176965"/>
    </source>
</evidence>
<evidence type="ECO:0000259" key="1">
    <source>
        <dbReference type="Pfam" id="PF01918"/>
    </source>
</evidence>
<dbReference type="OrthoDB" id="4020196at2759"/>
<sequence length="171" mass="19694">MAESTLETEYSKQSNHIFNELGKQLLDKDNIKVVKITKNDSIKNKVEAIFKSIEQDKLILLTGLSNSIAKLICITEIVKQKQNEQQQQQHEPSQKLDQYNKLLHIDSTVNPSYKPIPEKENKKVDTKQLEKEALQEIKGPKIYTLPVLYIVIGKHSIVSNIELVNWTKQDK</sequence>
<dbReference type="InParanoid" id="A0A1D8PQD1"/>
<dbReference type="CGD" id="CAL0000176965">
    <property type="gene designation" value="orf19.8683"/>
</dbReference>
<dbReference type="AlphaFoldDB" id="A0A1D8PQD1"/>
<proteinExistence type="predicted"/>
<dbReference type="KEGG" id="cal:CAALFM_C604240WA"/>
<reference evidence="3 4" key="2">
    <citation type="journal article" date="2007" name="Genome Biol.">
        <title>Assembly of the Candida albicans genome into sixteen supercontigs aligned on the eight chromosomes.</title>
        <authorList>
            <person name="van het Hoog M."/>
            <person name="Rast T.J."/>
            <person name="Martchenko M."/>
            <person name="Grindle S."/>
            <person name="Dignard D."/>
            <person name="Hogues H."/>
            <person name="Cuomo C."/>
            <person name="Berriman M."/>
            <person name="Scherer S."/>
            <person name="Magee B.B."/>
            <person name="Whiteway M."/>
            <person name="Chibana H."/>
            <person name="Nantel A."/>
            <person name="Magee P.T."/>
        </authorList>
    </citation>
    <scope>GENOME REANNOTATION</scope>
    <source>
        <strain evidence="4">SC5314 / ATCC MYA-2876</strain>
    </source>
</reference>
<dbReference type="eggNOG" id="ENOG502T5RX">
    <property type="taxonomic scope" value="Eukaryota"/>
</dbReference>
<gene>
    <name evidence="3" type="ordered locus">CAALFM_C604240WA</name>
    <name evidence="2" type="ordered locus">orf19.8683</name>
</gene>
<keyword evidence="4" id="KW-1185">Reference proteome</keyword>